<dbReference type="InterPro" id="IPR036047">
    <property type="entry name" value="F-box-like_dom_sf"/>
</dbReference>
<keyword evidence="5" id="KW-1185">Reference proteome</keyword>
<feature type="region of interest" description="Disordered" evidence="1">
    <location>
        <begin position="281"/>
        <end position="310"/>
    </location>
</feature>
<organism evidence="4 5">
    <name type="scientific">Hevea brasiliensis</name>
    <name type="common">Para rubber tree</name>
    <name type="synonym">Siphonia brasiliensis</name>
    <dbReference type="NCBI Taxonomy" id="3981"/>
    <lineage>
        <taxon>Eukaryota</taxon>
        <taxon>Viridiplantae</taxon>
        <taxon>Streptophyta</taxon>
        <taxon>Embryophyta</taxon>
        <taxon>Tracheophyta</taxon>
        <taxon>Spermatophyta</taxon>
        <taxon>Magnoliopsida</taxon>
        <taxon>eudicotyledons</taxon>
        <taxon>Gunneridae</taxon>
        <taxon>Pentapetalae</taxon>
        <taxon>rosids</taxon>
        <taxon>fabids</taxon>
        <taxon>Malpighiales</taxon>
        <taxon>Euphorbiaceae</taxon>
        <taxon>Crotonoideae</taxon>
        <taxon>Micrandreae</taxon>
        <taxon>Hevea</taxon>
    </lineage>
</organism>
<evidence type="ECO:0000256" key="2">
    <source>
        <dbReference type="SAM" id="Phobius"/>
    </source>
</evidence>
<accession>A0ABQ9MG97</accession>
<dbReference type="Pfam" id="PF12937">
    <property type="entry name" value="F-box-like"/>
    <property type="match status" value="1"/>
</dbReference>
<proteinExistence type="predicted"/>
<evidence type="ECO:0000256" key="1">
    <source>
        <dbReference type="SAM" id="MobiDB-lite"/>
    </source>
</evidence>
<keyword evidence="2" id="KW-0472">Membrane</keyword>
<gene>
    <name evidence="4" type="ORF">P3X46_009824</name>
</gene>
<evidence type="ECO:0000313" key="4">
    <source>
        <dbReference type="EMBL" id="KAJ9177893.1"/>
    </source>
</evidence>
<name>A0ABQ9MG97_HEVBR</name>
<reference evidence="4" key="1">
    <citation type="journal article" date="2023" name="Plant Biotechnol. J.">
        <title>Chromosome-level wild Hevea brasiliensis genome provides new tools for genomic-assisted breeding and valuable loci to elevate rubber yield.</title>
        <authorList>
            <person name="Cheng H."/>
            <person name="Song X."/>
            <person name="Hu Y."/>
            <person name="Wu T."/>
            <person name="Yang Q."/>
            <person name="An Z."/>
            <person name="Feng S."/>
            <person name="Deng Z."/>
            <person name="Wu W."/>
            <person name="Zeng X."/>
            <person name="Tu M."/>
            <person name="Wang X."/>
            <person name="Huang H."/>
        </authorList>
    </citation>
    <scope>NUCLEOTIDE SEQUENCE</scope>
    <source>
        <strain evidence="4">MT/VB/25A 57/8</strain>
    </source>
</reference>
<protein>
    <recommendedName>
        <fullName evidence="3">F-box domain-containing protein</fullName>
    </recommendedName>
</protein>
<evidence type="ECO:0000259" key="3">
    <source>
        <dbReference type="Pfam" id="PF12937"/>
    </source>
</evidence>
<dbReference type="InterPro" id="IPR001810">
    <property type="entry name" value="F-box_dom"/>
</dbReference>
<dbReference type="InterPro" id="IPR045283">
    <property type="entry name" value="AT3G44326-like"/>
</dbReference>
<dbReference type="PANTHER" id="PTHR33736">
    <property type="entry name" value="F-BOX PROTEIN-RELATED"/>
    <property type="match status" value="1"/>
</dbReference>
<dbReference type="SUPFAM" id="SSF81383">
    <property type="entry name" value="F-box domain"/>
    <property type="match status" value="1"/>
</dbReference>
<keyword evidence="2" id="KW-0812">Transmembrane</keyword>
<feature type="domain" description="F-box" evidence="3">
    <location>
        <begin position="24"/>
        <end position="59"/>
    </location>
</feature>
<keyword evidence="2" id="KW-1133">Transmembrane helix</keyword>
<dbReference type="Proteomes" id="UP001174677">
    <property type="component" value="Chromosome 6"/>
</dbReference>
<feature type="transmembrane region" description="Helical" evidence="2">
    <location>
        <begin position="314"/>
        <end position="336"/>
    </location>
</feature>
<sequence>MAPPSNVDGTISFSALNLDVLHNHILSRLDGPTLAALACTSSELNALSAHDKLWQQLCTSTWPSANHPLVTAAVSTFPFGHRSLFSDSYPLLLHRHSCNDLDRPFPTTTELISAVDIYYRNVPIFSKVQATETVTAWFLSSPFRVDLVGPEKSLPTWIRQVGEKDSWLKQLEENVTLSWILIDPKQKRAMNMSSRRAVSVQRHWLTGEVQVKFASILAGDGGKGSERECVQCEMVVTCGGKEGGEVHVRDVSMGMEDMEGKALSGKESLVILDGAMEWGERRKGKSGKEGKESYKEFAEKRRERKERKQRREKVLDWVCIASGLSSFMAFWSLVLFR</sequence>
<dbReference type="EMBL" id="JARPOI010000006">
    <property type="protein sequence ID" value="KAJ9177893.1"/>
    <property type="molecule type" value="Genomic_DNA"/>
</dbReference>
<dbReference type="Gene3D" id="1.20.1280.50">
    <property type="match status" value="1"/>
</dbReference>
<dbReference type="PANTHER" id="PTHR33736:SF18">
    <property type="entry name" value="F-BOX DOMAIN-CONTAINING PROTEIN"/>
    <property type="match status" value="1"/>
</dbReference>
<feature type="compositionally biased region" description="Basic and acidic residues" evidence="1">
    <location>
        <begin position="281"/>
        <end position="301"/>
    </location>
</feature>
<comment type="caution">
    <text evidence="4">The sequence shown here is derived from an EMBL/GenBank/DDBJ whole genome shotgun (WGS) entry which is preliminary data.</text>
</comment>
<evidence type="ECO:0000313" key="5">
    <source>
        <dbReference type="Proteomes" id="UP001174677"/>
    </source>
</evidence>